<keyword evidence="5 8" id="KW-0812">Transmembrane</keyword>
<dbReference type="InterPro" id="IPR016174">
    <property type="entry name" value="Di-haem_cyt_TM"/>
</dbReference>
<dbReference type="EMBL" id="CAJNIZ010022223">
    <property type="protein sequence ID" value="CAE7459430.1"/>
    <property type="molecule type" value="Genomic_DNA"/>
</dbReference>
<evidence type="ECO:0000256" key="3">
    <source>
        <dbReference type="ARBA" id="ARBA00022449"/>
    </source>
</evidence>
<dbReference type="Gene3D" id="1.20.120.10">
    <property type="entry name" value="Cytochrome c/b562"/>
    <property type="match status" value="1"/>
</dbReference>
<feature type="transmembrane region" description="Helical" evidence="8">
    <location>
        <begin position="475"/>
        <end position="495"/>
    </location>
</feature>
<name>A0A812S2C3_SYMPI</name>
<dbReference type="PROSITE" id="PS51009">
    <property type="entry name" value="CYTCII"/>
    <property type="match status" value="1"/>
</dbReference>
<reference evidence="11" key="1">
    <citation type="submission" date="2021-02" db="EMBL/GenBank/DDBJ databases">
        <authorList>
            <person name="Dougan E. K."/>
            <person name="Rhodes N."/>
            <person name="Thang M."/>
            <person name="Chan C."/>
        </authorList>
    </citation>
    <scope>NUCLEOTIDE SEQUENCE</scope>
</reference>
<feature type="transmembrane region" description="Helical" evidence="8">
    <location>
        <begin position="276"/>
        <end position="297"/>
    </location>
</feature>
<dbReference type="Pfam" id="PF01292">
    <property type="entry name" value="Ni_hydr_CYTB"/>
    <property type="match status" value="1"/>
</dbReference>
<dbReference type="GO" id="GO:0005262">
    <property type="term" value="F:calcium channel activity"/>
    <property type="evidence" value="ECO:0007669"/>
    <property type="project" value="TreeGrafter"/>
</dbReference>
<dbReference type="GO" id="GO:0005886">
    <property type="term" value="C:plasma membrane"/>
    <property type="evidence" value="ECO:0007669"/>
    <property type="project" value="UniProtKB-SubCell"/>
</dbReference>
<evidence type="ECO:0000256" key="1">
    <source>
        <dbReference type="ARBA" id="ARBA00004651"/>
    </source>
</evidence>
<feature type="transmembrane region" description="Helical" evidence="8">
    <location>
        <begin position="660"/>
        <end position="682"/>
    </location>
</feature>
<dbReference type="NCBIfam" id="TIGR00367">
    <property type="entry name" value="calcium/sodium antiporter"/>
    <property type="match status" value="1"/>
</dbReference>
<feature type="transmembrane region" description="Helical" evidence="8">
    <location>
        <begin position="502"/>
        <end position="521"/>
    </location>
</feature>
<evidence type="ECO:0000313" key="12">
    <source>
        <dbReference type="Proteomes" id="UP000649617"/>
    </source>
</evidence>
<accession>A0A812S2C3</accession>
<keyword evidence="3" id="KW-0813">Transport</keyword>
<dbReference type="SUPFAM" id="SSF47175">
    <property type="entry name" value="Cytochromes"/>
    <property type="match status" value="1"/>
</dbReference>
<gene>
    <name evidence="11" type="primary">caxA</name>
    <name evidence="11" type="ORF">SPIL2461_LOCUS11409</name>
</gene>
<dbReference type="GO" id="GO:0006874">
    <property type="term" value="P:intracellular calcium ion homeostasis"/>
    <property type="evidence" value="ECO:0007669"/>
    <property type="project" value="TreeGrafter"/>
</dbReference>
<comment type="caution">
    <text evidence="11">The sequence shown here is derived from an EMBL/GenBank/DDBJ whole genome shotgun (WGS) entry which is preliminary data.</text>
</comment>
<evidence type="ECO:0000313" key="11">
    <source>
        <dbReference type="EMBL" id="CAE7459430.1"/>
    </source>
</evidence>
<dbReference type="AlphaFoldDB" id="A0A812S2C3"/>
<keyword evidence="6 8" id="KW-1133">Transmembrane helix</keyword>
<feature type="transmembrane region" description="Helical" evidence="8">
    <location>
        <begin position="103"/>
        <end position="122"/>
    </location>
</feature>
<dbReference type="PANTHER" id="PTHR10846:SF8">
    <property type="entry name" value="INNER MEMBRANE PROTEIN YRBG"/>
    <property type="match status" value="1"/>
</dbReference>
<protein>
    <submittedName>
        <fullName evidence="11">CaxA protein</fullName>
    </submittedName>
</protein>
<keyword evidence="4" id="KW-1003">Cell membrane</keyword>
<evidence type="ECO:0000256" key="4">
    <source>
        <dbReference type="ARBA" id="ARBA00022475"/>
    </source>
</evidence>
<dbReference type="Pfam" id="PF01322">
    <property type="entry name" value="Cytochrom_C_2"/>
    <property type="match status" value="1"/>
</dbReference>
<feature type="transmembrane region" description="Helical" evidence="8">
    <location>
        <begin position="134"/>
        <end position="153"/>
    </location>
</feature>
<feature type="transmembrane region" description="Helical" evidence="8">
    <location>
        <begin position="174"/>
        <end position="192"/>
    </location>
</feature>
<dbReference type="Pfam" id="PF01699">
    <property type="entry name" value="Na_Ca_ex"/>
    <property type="match status" value="2"/>
</dbReference>
<dbReference type="PANTHER" id="PTHR10846">
    <property type="entry name" value="SODIUM/POTASSIUM/CALCIUM EXCHANGER"/>
    <property type="match status" value="1"/>
</dbReference>
<organism evidence="11 12">
    <name type="scientific">Symbiodinium pilosum</name>
    <name type="common">Dinoflagellate</name>
    <dbReference type="NCBI Taxonomy" id="2952"/>
    <lineage>
        <taxon>Eukaryota</taxon>
        <taxon>Sar</taxon>
        <taxon>Alveolata</taxon>
        <taxon>Dinophyceae</taxon>
        <taxon>Suessiales</taxon>
        <taxon>Symbiodiniaceae</taxon>
        <taxon>Symbiodinium</taxon>
    </lineage>
</organism>
<feature type="transmembrane region" description="Helical" evidence="8">
    <location>
        <begin position="309"/>
        <end position="328"/>
    </location>
</feature>
<dbReference type="GO" id="GO:0005506">
    <property type="term" value="F:iron ion binding"/>
    <property type="evidence" value="ECO:0007669"/>
    <property type="project" value="InterPro"/>
</dbReference>
<feature type="domain" description="Cytochrome b561 bacterial/Ni-hydrogenase" evidence="9">
    <location>
        <begin position="468"/>
        <end position="643"/>
    </location>
</feature>
<evidence type="ECO:0000256" key="6">
    <source>
        <dbReference type="ARBA" id="ARBA00022989"/>
    </source>
</evidence>
<feature type="transmembrane region" description="Helical" evidence="8">
    <location>
        <begin position="248"/>
        <end position="270"/>
    </location>
</feature>
<evidence type="ECO:0000256" key="7">
    <source>
        <dbReference type="ARBA" id="ARBA00023136"/>
    </source>
</evidence>
<dbReference type="GO" id="GO:0009055">
    <property type="term" value="F:electron transfer activity"/>
    <property type="evidence" value="ECO:0007669"/>
    <property type="project" value="InterPro"/>
</dbReference>
<dbReference type="OrthoDB" id="449243at2759"/>
<dbReference type="InterPro" id="IPR044880">
    <property type="entry name" value="NCX_ion-bd_dom_sf"/>
</dbReference>
<dbReference type="InterPro" id="IPR010980">
    <property type="entry name" value="Cyt_c/b562"/>
</dbReference>
<dbReference type="SUPFAM" id="SSF81342">
    <property type="entry name" value="Transmembrane di-heme cytochromes"/>
    <property type="match status" value="1"/>
</dbReference>
<dbReference type="InterPro" id="IPR002321">
    <property type="entry name" value="Cyt_c_II"/>
</dbReference>
<comment type="similarity">
    <text evidence="2">Belongs to the Ca(2+):cation antiporter (CaCA) (TC 2.A.19) family. SLC24A subfamily.</text>
</comment>
<keyword evidence="12" id="KW-1185">Reference proteome</keyword>
<evidence type="ECO:0000256" key="2">
    <source>
        <dbReference type="ARBA" id="ARBA00005364"/>
    </source>
</evidence>
<proteinExistence type="inferred from homology"/>
<keyword evidence="3" id="KW-0050">Antiport</keyword>
<dbReference type="Gene3D" id="1.20.950.20">
    <property type="entry name" value="Transmembrane di-heme cytochromes, Chain C"/>
    <property type="match status" value="1"/>
</dbReference>
<evidence type="ECO:0000256" key="5">
    <source>
        <dbReference type="ARBA" id="ARBA00022692"/>
    </source>
</evidence>
<dbReference type="Gene3D" id="1.20.1420.30">
    <property type="entry name" value="NCX, central ion-binding region"/>
    <property type="match status" value="1"/>
</dbReference>
<feature type="transmembrane region" description="Helical" evidence="8">
    <location>
        <begin position="76"/>
        <end position="94"/>
    </location>
</feature>
<dbReference type="GO" id="GO:0020037">
    <property type="term" value="F:heme binding"/>
    <property type="evidence" value="ECO:0007669"/>
    <property type="project" value="InterPro"/>
</dbReference>
<dbReference type="InterPro" id="IPR004837">
    <property type="entry name" value="NaCa_Exmemb"/>
</dbReference>
<sequence>MVYLLLALGLAALLVGGTLLVRGASGIAAAFNVPNMIIGLTVVAFGTSMPELVINVTGAIRGETDIAFGNAVGSNLANFGLVLGIAAIMSPIYLQGQVVRREVPFLLLVTAILMVMAWDMPLNGTTPLIDRSDAIILFLMFTVFIYFVVRDVVKESGDPVFAEAEHFPAPARTGLVVNSAASVAGMALLMVGGTLTIENGSAIARLLEMPEVVVGIFIVAVGTSLPELVTSAIAAYKKETDLALGNIVGSNIFNSLVVLPAAAIIVPIPIPKGGDLDLAVGFAFVLVVIPLFLFSGARLGRRAGDTMSKVLIAVALCFTLLTGLPAVAADADEQAQAAIDTRQGLLKVVVSYFGPIVGMARGQIPYDADVVKNNAEKVAMLLPMIPDVFRKDTRESGLETEALNEIWDNMGDFQTKTDTATERALALVVKAATTTTANKTDLPAPDQGVTRDNPEITKQSQPALKSLVWDLPTRLFHWLLVFCLAGSWITAEAGFDWTETHFLFGYTSLGLIAFRVIWGFIGPTHARFSSFIKGPRDVISSAQALLNRTPSTYVGHNPIGGWSTVLFLGVVATQATTGLFISDDIFYAGPYNGIVSNSTAGELAGIHHINFNVLQALVLIHLSAIIWYQWGKRTQLIKPMITGHKALPNEHMQQAIPHSYLIRAVIVGSLVAAAVVALVQFAPPPAPMSFF</sequence>
<keyword evidence="7 8" id="KW-0472">Membrane</keyword>
<evidence type="ECO:0000259" key="10">
    <source>
        <dbReference type="Pfam" id="PF01699"/>
    </source>
</evidence>
<feature type="domain" description="Sodium/calcium exchanger membrane region" evidence="10">
    <location>
        <begin position="3"/>
        <end position="149"/>
    </location>
</feature>
<dbReference type="GO" id="GO:0008273">
    <property type="term" value="F:calcium, potassium:sodium antiporter activity"/>
    <property type="evidence" value="ECO:0007669"/>
    <property type="project" value="TreeGrafter"/>
</dbReference>
<dbReference type="Proteomes" id="UP000649617">
    <property type="component" value="Unassembled WGS sequence"/>
</dbReference>
<dbReference type="GO" id="GO:0022904">
    <property type="term" value="P:respiratory electron transport chain"/>
    <property type="evidence" value="ECO:0007669"/>
    <property type="project" value="InterPro"/>
</dbReference>
<feature type="transmembrane region" description="Helical" evidence="8">
    <location>
        <begin position="212"/>
        <end position="236"/>
    </location>
</feature>
<comment type="subcellular location">
    <subcellularLocation>
        <location evidence="1">Cell membrane</location>
        <topology evidence="1">Multi-pass membrane protein</topology>
    </subcellularLocation>
</comment>
<evidence type="ECO:0000256" key="8">
    <source>
        <dbReference type="SAM" id="Phobius"/>
    </source>
</evidence>
<feature type="domain" description="Sodium/calcium exchanger membrane region" evidence="10">
    <location>
        <begin position="182"/>
        <end position="319"/>
    </location>
</feature>
<dbReference type="InterPro" id="IPR004481">
    <property type="entry name" value="K/Na/Ca-exchanger"/>
</dbReference>
<evidence type="ECO:0000259" key="9">
    <source>
        <dbReference type="Pfam" id="PF01292"/>
    </source>
</evidence>
<dbReference type="InterPro" id="IPR011577">
    <property type="entry name" value="Cyt_b561_bac/Ni-Hgenase"/>
</dbReference>